<dbReference type="CDD" id="cd00033">
    <property type="entry name" value="CCP"/>
    <property type="match status" value="1"/>
</dbReference>
<feature type="domain" description="Sushi" evidence="7">
    <location>
        <begin position="9"/>
        <end position="68"/>
    </location>
</feature>
<dbReference type="PANTHER" id="PTHR46393">
    <property type="entry name" value="SUSHI DOMAIN-CONTAINING PROTEIN"/>
    <property type="match status" value="1"/>
</dbReference>
<keyword evidence="9" id="KW-1185">Reference proteome</keyword>
<dbReference type="SMART" id="SM00032">
    <property type="entry name" value="CCP"/>
    <property type="match status" value="1"/>
</dbReference>
<sequence length="82" mass="8997">MTCDSLPDAGCPAPQIQNGRIVSPPSSAYAHNDTVAFECDPGYVLRGHRVVQCQLNDTWEPPMPFCEQGKWSHTSLSINLPL</sequence>
<dbReference type="AlphaFoldDB" id="A0A850XF51"/>
<reference evidence="8" key="1">
    <citation type="submission" date="2019-09" db="EMBL/GenBank/DDBJ databases">
        <title>Bird 10,000 Genomes (B10K) Project - Family phase.</title>
        <authorList>
            <person name="Zhang G."/>
        </authorList>
    </citation>
    <scope>NUCLEOTIDE SEQUENCE</scope>
    <source>
        <strain evidence="8">B10K-DU-008-47</strain>
        <tissue evidence="8">Mixed tissue sample</tissue>
    </source>
</reference>
<keyword evidence="1 6" id="KW-0768">Sushi</keyword>
<name>A0A850XF51_PIACA</name>
<evidence type="ECO:0000256" key="6">
    <source>
        <dbReference type="PROSITE-ProRule" id="PRU00302"/>
    </source>
</evidence>
<evidence type="ECO:0000259" key="7">
    <source>
        <dbReference type="PROSITE" id="PS50923"/>
    </source>
</evidence>
<dbReference type="SUPFAM" id="SSF57535">
    <property type="entry name" value="Complement control module/SCR domain"/>
    <property type="match status" value="1"/>
</dbReference>
<organism evidence="8 9">
    <name type="scientific">Piaya cayana</name>
    <name type="common">Common squirrel cuckoo</name>
    <dbReference type="NCBI Taxonomy" id="33601"/>
    <lineage>
        <taxon>Eukaryota</taxon>
        <taxon>Metazoa</taxon>
        <taxon>Chordata</taxon>
        <taxon>Craniata</taxon>
        <taxon>Vertebrata</taxon>
        <taxon>Euteleostomi</taxon>
        <taxon>Archelosauria</taxon>
        <taxon>Archosauria</taxon>
        <taxon>Dinosauria</taxon>
        <taxon>Saurischia</taxon>
        <taxon>Theropoda</taxon>
        <taxon>Coelurosauria</taxon>
        <taxon>Aves</taxon>
        <taxon>Neognathae</taxon>
        <taxon>Neoaves</taxon>
        <taxon>Otidimorphae</taxon>
        <taxon>Cuculiformes</taxon>
        <taxon>Coccyzidae</taxon>
        <taxon>Piaya</taxon>
    </lineage>
</organism>
<gene>
    <name evidence="8" type="primary">Cr2_1</name>
    <name evidence="8" type="ORF">PIACAY_R14556</name>
</gene>
<dbReference type="PANTHER" id="PTHR46393:SF7">
    <property type="entry name" value="COMPLEMENT C2"/>
    <property type="match status" value="1"/>
</dbReference>
<dbReference type="Gene3D" id="2.10.70.10">
    <property type="entry name" value="Complement Module, domain 1"/>
    <property type="match status" value="1"/>
</dbReference>
<comment type="caution">
    <text evidence="6">Lacks conserved residue(s) required for the propagation of feature annotation.</text>
</comment>
<evidence type="ECO:0000256" key="2">
    <source>
        <dbReference type="ARBA" id="ARBA00022729"/>
    </source>
</evidence>
<feature type="non-terminal residue" evidence="8">
    <location>
        <position position="82"/>
    </location>
</feature>
<dbReference type="OrthoDB" id="5804959at2759"/>
<keyword evidence="4 6" id="KW-1015">Disulfide bond</keyword>
<protein>
    <submittedName>
        <fullName evidence="8">CR2 protein</fullName>
    </submittedName>
</protein>
<evidence type="ECO:0000313" key="9">
    <source>
        <dbReference type="Proteomes" id="UP000653271"/>
    </source>
</evidence>
<dbReference type="PROSITE" id="PS50923">
    <property type="entry name" value="SUSHI"/>
    <property type="match status" value="1"/>
</dbReference>
<feature type="disulfide bond" evidence="6">
    <location>
        <begin position="39"/>
        <end position="66"/>
    </location>
</feature>
<evidence type="ECO:0000313" key="8">
    <source>
        <dbReference type="EMBL" id="NWH79901.1"/>
    </source>
</evidence>
<evidence type="ECO:0000256" key="3">
    <source>
        <dbReference type="ARBA" id="ARBA00022737"/>
    </source>
</evidence>
<comment type="caution">
    <text evidence="8">The sequence shown here is derived from an EMBL/GenBank/DDBJ whole genome shotgun (WGS) entry which is preliminary data.</text>
</comment>
<dbReference type="Pfam" id="PF00084">
    <property type="entry name" value="Sushi"/>
    <property type="match status" value="1"/>
</dbReference>
<accession>A0A850XF51</accession>
<evidence type="ECO:0000256" key="5">
    <source>
        <dbReference type="ARBA" id="ARBA00023180"/>
    </source>
</evidence>
<dbReference type="InterPro" id="IPR000436">
    <property type="entry name" value="Sushi_SCR_CCP_dom"/>
</dbReference>
<evidence type="ECO:0000256" key="4">
    <source>
        <dbReference type="ARBA" id="ARBA00023157"/>
    </source>
</evidence>
<dbReference type="FunFam" id="2.10.70.10:FF:000014">
    <property type="entry name" value="Membrane cofactor protein"/>
    <property type="match status" value="1"/>
</dbReference>
<dbReference type="EMBL" id="WAAB01020441">
    <property type="protein sequence ID" value="NWH79901.1"/>
    <property type="molecule type" value="Genomic_DNA"/>
</dbReference>
<dbReference type="Proteomes" id="UP000653271">
    <property type="component" value="Unassembled WGS sequence"/>
</dbReference>
<evidence type="ECO:0000256" key="1">
    <source>
        <dbReference type="ARBA" id="ARBA00022659"/>
    </source>
</evidence>
<keyword evidence="5" id="KW-0325">Glycoprotein</keyword>
<feature type="non-terminal residue" evidence="8">
    <location>
        <position position="1"/>
    </location>
</feature>
<dbReference type="InterPro" id="IPR035976">
    <property type="entry name" value="Sushi/SCR/CCP_sf"/>
</dbReference>
<proteinExistence type="predicted"/>
<keyword evidence="3" id="KW-0677">Repeat</keyword>
<keyword evidence="2" id="KW-0732">Signal</keyword>